<keyword evidence="3" id="KW-0998">Cell outer membrane</keyword>
<dbReference type="SUPFAM" id="SSF49452">
    <property type="entry name" value="Starch-binding domain-like"/>
    <property type="match status" value="1"/>
</dbReference>
<keyword evidence="7" id="KW-0675">Receptor</keyword>
<reference evidence="7 8" key="1">
    <citation type="submission" date="2015-06" db="EMBL/GenBank/DDBJ databases">
        <title>Prevotella sp. 109, sp. nov., a novel member of the family Prevotellaceae isolated from human faeces.</title>
        <authorList>
            <person name="Shkoporov A.N."/>
            <person name="Chaplin A.V."/>
            <person name="Kafarskaia L.I."/>
            <person name="Efimov B.A."/>
        </authorList>
    </citation>
    <scope>NUCLEOTIDE SEQUENCE [LARGE SCALE GENOMIC DNA]</scope>
    <source>
        <strain evidence="7 8">109</strain>
    </source>
</reference>
<dbReference type="GO" id="GO:0030246">
    <property type="term" value="F:carbohydrate binding"/>
    <property type="evidence" value="ECO:0007669"/>
    <property type="project" value="InterPro"/>
</dbReference>
<keyword evidence="5" id="KW-0732">Signal</keyword>
<evidence type="ECO:0000259" key="6">
    <source>
        <dbReference type="Pfam" id="PF14905"/>
    </source>
</evidence>
<evidence type="ECO:0000256" key="5">
    <source>
        <dbReference type="SAM" id="SignalP"/>
    </source>
</evidence>
<comment type="subcellular location">
    <subcellularLocation>
        <location evidence="1">Cell outer membrane</location>
    </subcellularLocation>
</comment>
<dbReference type="SUPFAM" id="SSF56935">
    <property type="entry name" value="Porins"/>
    <property type="match status" value="1"/>
</dbReference>
<keyword evidence="8" id="KW-1185">Reference proteome</keyword>
<dbReference type="Gene3D" id="2.40.170.20">
    <property type="entry name" value="TonB-dependent receptor, beta-barrel domain"/>
    <property type="match status" value="1"/>
</dbReference>
<dbReference type="Gene3D" id="2.170.130.10">
    <property type="entry name" value="TonB-dependent receptor, plug domain"/>
    <property type="match status" value="1"/>
</dbReference>
<dbReference type="InterPro" id="IPR013784">
    <property type="entry name" value="Carb-bd-like_fold"/>
</dbReference>
<evidence type="ECO:0000256" key="1">
    <source>
        <dbReference type="ARBA" id="ARBA00004442"/>
    </source>
</evidence>
<keyword evidence="2" id="KW-0472">Membrane</keyword>
<sequence length="841" mass="92876">MKTLLLLLLSLVAAMPAAMGQVADQKFTVSGTVVDSISREGEPYATISIARKEKPGKAVKMAVTDKDGRFSETMSGKGSFVITISSIGRKAITRNFSVTEGKKAIDLGTLYITDAKNELEGVEIVMQKPLVKADIDKIEYDIESDPDSKSNSIIEMLRKVPLVTVDGEDNITVNGSSSFKVYVNGRPNNMMTKNPKEVLKSMPANSIKKIEVITDPGPKYDAEGVGGILNIVTIGGGIEGYTLTLNGNVSNRGAGGGLFGTIKSGKLTVSARYNYNYDGNRTGYSESSRTVTEENVSADASNMASSSENKSHGNFQSGSIEASYEIDSLRLVTMSLGLWGGGSKGNSMSEMTGTSPLDGHPLYGYSSMGRSNSSWKSIDGGIDYQRLFKVKDRMLTLSYKINTNPDASDYYTDYDEISADNGWEDYISRLENQYSDNSERSTEHTFQVDYTTPIGKMHTVEGGMKYIIRNNSSENDRYIKPAEDGGEYVYDTEQSSHYKHENDIIAAYLGYKIKVKKWSGRLGARYEHTIQDVKYLLGQGDDFRKHFNDLVPSATIGYRLTDMSNLKLGYSMRIYRPGIWYLNPYLNNTDPSNLSQGNPNLESEKSHSFNIGYSNFTSKLSLNLSMRYSFTNNSIERLTTMVNDNSIAGLQNPTGKDVLYSTYENIGKTRSAALSAYVNWNATKNTRIYANMNGQWQYFSDGKDLSNRGWNMYLSGGIQQSLPKEWRISLNVFTMTPGITLQGRGTSYTSYGININKSFLNKRLTISAFASNFLKKYMEYKNTTSSTDFIQKSVSKYDNQRFGISLSYRIGELKASVKKAARSISNDDVKGGGGGNASGGQ</sequence>
<dbReference type="RefSeq" id="WP_053397404.1">
    <property type="nucleotide sequence ID" value="NZ_LFQU01000001.1"/>
</dbReference>
<gene>
    <name evidence="7" type="ORF">ACU52_01000</name>
</gene>
<comment type="caution">
    <text evidence="7">The sequence shown here is derived from an EMBL/GenBank/DDBJ whole genome shotgun (WGS) entry which is preliminary data.</text>
</comment>
<dbReference type="PANTHER" id="PTHR40980">
    <property type="entry name" value="PLUG DOMAIN-CONTAINING PROTEIN"/>
    <property type="match status" value="1"/>
</dbReference>
<organism evidence="7 8">
    <name type="scientific">Xylanibacter rarus</name>
    <dbReference type="NCBI Taxonomy" id="1676614"/>
    <lineage>
        <taxon>Bacteria</taxon>
        <taxon>Pseudomonadati</taxon>
        <taxon>Bacteroidota</taxon>
        <taxon>Bacteroidia</taxon>
        <taxon>Bacteroidales</taxon>
        <taxon>Prevotellaceae</taxon>
        <taxon>Xylanibacter</taxon>
    </lineage>
</organism>
<evidence type="ECO:0000313" key="8">
    <source>
        <dbReference type="Proteomes" id="UP000036951"/>
    </source>
</evidence>
<dbReference type="InterPro" id="IPR037066">
    <property type="entry name" value="Plug_dom_sf"/>
</dbReference>
<feature type="signal peptide" evidence="5">
    <location>
        <begin position="1"/>
        <end position="20"/>
    </location>
</feature>
<dbReference type="InterPro" id="IPR041700">
    <property type="entry name" value="OMP_b-brl_3"/>
</dbReference>
<evidence type="ECO:0000256" key="3">
    <source>
        <dbReference type="ARBA" id="ARBA00023237"/>
    </source>
</evidence>
<dbReference type="Pfam" id="PF13620">
    <property type="entry name" value="CarboxypepD_reg"/>
    <property type="match status" value="1"/>
</dbReference>
<feature type="chain" id="PRO_5034946667" evidence="5">
    <location>
        <begin position="21"/>
        <end position="841"/>
    </location>
</feature>
<dbReference type="InterPro" id="IPR036942">
    <property type="entry name" value="Beta-barrel_TonB_sf"/>
</dbReference>
<dbReference type="PANTHER" id="PTHR40980:SF4">
    <property type="entry name" value="TONB-DEPENDENT RECEPTOR-LIKE BETA-BARREL DOMAIN-CONTAINING PROTEIN"/>
    <property type="match status" value="1"/>
</dbReference>
<evidence type="ECO:0000256" key="2">
    <source>
        <dbReference type="ARBA" id="ARBA00023136"/>
    </source>
</evidence>
<evidence type="ECO:0000256" key="4">
    <source>
        <dbReference type="SAM" id="MobiDB-lite"/>
    </source>
</evidence>
<dbReference type="Gene3D" id="2.60.40.1120">
    <property type="entry name" value="Carboxypeptidase-like, regulatory domain"/>
    <property type="match status" value="1"/>
</dbReference>
<protein>
    <submittedName>
        <fullName evidence="7">TonB-dependent receptor</fullName>
    </submittedName>
</protein>
<evidence type="ECO:0000313" key="7">
    <source>
        <dbReference type="EMBL" id="KOO69756.1"/>
    </source>
</evidence>
<name>A0A8E1URN1_9BACT</name>
<dbReference type="GO" id="GO:0009279">
    <property type="term" value="C:cell outer membrane"/>
    <property type="evidence" value="ECO:0007669"/>
    <property type="project" value="UniProtKB-SubCell"/>
</dbReference>
<feature type="region of interest" description="Disordered" evidence="4">
    <location>
        <begin position="282"/>
        <end position="315"/>
    </location>
</feature>
<feature type="domain" description="Outer membrane protein beta-barrel" evidence="6">
    <location>
        <begin position="388"/>
        <end position="808"/>
    </location>
</feature>
<proteinExistence type="predicted"/>
<dbReference type="OrthoDB" id="8764943at2"/>
<dbReference type="Proteomes" id="UP000036951">
    <property type="component" value="Unassembled WGS sequence"/>
</dbReference>
<dbReference type="Pfam" id="PF14905">
    <property type="entry name" value="OMP_b-brl_3"/>
    <property type="match status" value="1"/>
</dbReference>
<accession>A0A8E1URN1</accession>
<dbReference type="AlphaFoldDB" id="A0A8E1URN1"/>
<dbReference type="EMBL" id="LFQU01000001">
    <property type="protein sequence ID" value="KOO69756.1"/>
    <property type="molecule type" value="Genomic_DNA"/>
</dbReference>